<protein>
    <submittedName>
        <fullName evidence="1">Uncharacterized protein</fullName>
    </submittedName>
</protein>
<gene>
    <name evidence="1" type="ORF">APY04_2744</name>
</gene>
<reference evidence="1 2" key="1">
    <citation type="submission" date="2015-10" db="EMBL/GenBank/DDBJ databases">
        <title>Transcriptomic analysis of a linuron degrading triple-species bacterial consortium.</title>
        <authorList>
            <person name="Albers P."/>
        </authorList>
    </citation>
    <scope>NUCLEOTIDE SEQUENCE [LARGE SCALE GENOMIC DNA]</scope>
    <source>
        <strain evidence="1 2">WDL6</strain>
    </source>
</reference>
<dbReference type="STRING" id="121290.APY04_2744"/>
<sequence length="98" mass="11026">MVFSAQQIKFEFLSYIKEFGGQPAEWHVGCAPDAPKAMFEQAKVDSEHDIWLWKPALSPAAARIVYRYLTEQLGVNHAASPGDGANIFLYKRTPQRDA</sequence>
<evidence type="ECO:0000313" key="1">
    <source>
        <dbReference type="EMBL" id="KWT65506.1"/>
    </source>
</evidence>
<dbReference type="RefSeq" id="WP_068463393.1">
    <property type="nucleotide sequence ID" value="NZ_JAEFBX010000002.1"/>
</dbReference>
<dbReference type="OrthoDB" id="7364589at2"/>
<evidence type="ECO:0000313" key="2">
    <source>
        <dbReference type="Proteomes" id="UP000059074"/>
    </source>
</evidence>
<comment type="caution">
    <text evidence="1">The sequence shown here is derived from an EMBL/GenBank/DDBJ whole genome shotgun (WGS) entry which is preliminary data.</text>
</comment>
<dbReference type="EMBL" id="LMTR01000078">
    <property type="protein sequence ID" value="KWT65506.1"/>
    <property type="molecule type" value="Genomic_DNA"/>
</dbReference>
<dbReference type="AlphaFoldDB" id="A0A109BB49"/>
<keyword evidence="2" id="KW-1185">Reference proteome</keyword>
<accession>A0A109BB49</accession>
<name>A0A109BB49_HYPSL</name>
<organism evidence="1 2">
    <name type="scientific">Hyphomicrobium sulfonivorans</name>
    <dbReference type="NCBI Taxonomy" id="121290"/>
    <lineage>
        <taxon>Bacteria</taxon>
        <taxon>Pseudomonadati</taxon>
        <taxon>Pseudomonadota</taxon>
        <taxon>Alphaproteobacteria</taxon>
        <taxon>Hyphomicrobiales</taxon>
        <taxon>Hyphomicrobiaceae</taxon>
        <taxon>Hyphomicrobium</taxon>
    </lineage>
</organism>
<dbReference type="PATRIC" id="fig|121290.4.peg.33"/>
<proteinExistence type="predicted"/>
<dbReference type="Proteomes" id="UP000059074">
    <property type="component" value="Unassembled WGS sequence"/>
</dbReference>